<name>A0A0E9XCZ9_ANGAN</name>
<reference evidence="1" key="2">
    <citation type="journal article" date="2015" name="Fish Shellfish Immunol.">
        <title>Early steps in the European eel (Anguilla anguilla)-Vibrio vulnificus interaction in the gills: Role of the RtxA13 toxin.</title>
        <authorList>
            <person name="Callol A."/>
            <person name="Pajuelo D."/>
            <person name="Ebbesson L."/>
            <person name="Teles M."/>
            <person name="MacKenzie S."/>
            <person name="Amaro C."/>
        </authorList>
    </citation>
    <scope>NUCLEOTIDE SEQUENCE</scope>
</reference>
<evidence type="ECO:0000313" key="1">
    <source>
        <dbReference type="EMBL" id="JAI00297.1"/>
    </source>
</evidence>
<sequence>MRISLVKYLHFGYVLVKEKGSSLMLATSILLQYTSNSCVLLVLTLQLSSEYII</sequence>
<dbReference type="AlphaFoldDB" id="A0A0E9XCZ9"/>
<organism evidence="1">
    <name type="scientific">Anguilla anguilla</name>
    <name type="common">European freshwater eel</name>
    <name type="synonym">Muraena anguilla</name>
    <dbReference type="NCBI Taxonomy" id="7936"/>
    <lineage>
        <taxon>Eukaryota</taxon>
        <taxon>Metazoa</taxon>
        <taxon>Chordata</taxon>
        <taxon>Craniata</taxon>
        <taxon>Vertebrata</taxon>
        <taxon>Euteleostomi</taxon>
        <taxon>Actinopterygii</taxon>
        <taxon>Neopterygii</taxon>
        <taxon>Teleostei</taxon>
        <taxon>Anguilliformes</taxon>
        <taxon>Anguillidae</taxon>
        <taxon>Anguilla</taxon>
    </lineage>
</organism>
<proteinExistence type="predicted"/>
<reference evidence="1" key="1">
    <citation type="submission" date="2014-11" db="EMBL/GenBank/DDBJ databases">
        <authorList>
            <person name="Amaro Gonzalez C."/>
        </authorList>
    </citation>
    <scope>NUCLEOTIDE SEQUENCE</scope>
</reference>
<dbReference type="EMBL" id="GBXM01008281">
    <property type="protein sequence ID" value="JAI00297.1"/>
    <property type="molecule type" value="Transcribed_RNA"/>
</dbReference>
<protein>
    <submittedName>
        <fullName evidence="1">Uncharacterized protein</fullName>
    </submittedName>
</protein>
<accession>A0A0E9XCZ9</accession>